<dbReference type="AlphaFoldDB" id="A0A2U2BWG7"/>
<keyword evidence="1 2" id="KW-0663">Pyridoxal phosphate</keyword>
<comment type="cofactor">
    <cofactor evidence="3">
        <name>pyridoxal 5'-phosphate</name>
        <dbReference type="ChEBI" id="CHEBI:597326"/>
    </cofactor>
</comment>
<dbReference type="Pfam" id="PF01168">
    <property type="entry name" value="Ala_racemase_N"/>
    <property type="match status" value="1"/>
</dbReference>
<dbReference type="EMBL" id="QEXV01000001">
    <property type="protein sequence ID" value="PWE18342.1"/>
    <property type="molecule type" value="Genomic_DNA"/>
</dbReference>
<evidence type="ECO:0000313" key="7">
    <source>
        <dbReference type="Proteomes" id="UP000245168"/>
    </source>
</evidence>
<dbReference type="PIRSF" id="PIRSF004848">
    <property type="entry name" value="YBL036c_PLPDEIII"/>
    <property type="match status" value="1"/>
</dbReference>
<dbReference type="PANTHER" id="PTHR10146">
    <property type="entry name" value="PROLINE SYNTHETASE CO-TRANSCRIBED BACTERIAL HOMOLOG PROTEIN"/>
    <property type="match status" value="1"/>
</dbReference>
<keyword evidence="7" id="KW-1185">Reference proteome</keyword>
<organism evidence="6 7">
    <name type="scientific">Marinicauda salina</name>
    <dbReference type="NCBI Taxonomy" id="2135793"/>
    <lineage>
        <taxon>Bacteria</taxon>
        <taxon>Pseudomonadati</taxon>
        <taxon>Pseudomonadota</taxon>
        <taxon>Alphaproteobacteria</taxon>
        <taxon>Maricaulales</taxon>
        <taxon>Maricaulaceae</taxon>
        <taxon>Marinicauda</taxon>
    </lineage>
</organism>
<feature type="domain" description="Alanine racemase N-terminal" evidence="5">
    <location>
        <begin position="48"/>
        <end position="226"/>
    </location>
</feature>
<reference evidence="7" key="1">
    <citation type="submission" date="2018-05" db="EMBL/GenBank/DDBJ databases">
        <authorList>
            <person name="Liu B.-T."/>
        </authorList>
    </citation>
    <scope>NUCLEOTIDE SEQUENCE [LARGE SCALE GENOMIC DNA]</scope>
    <source>
        <strain evidence="7">WD6-1</strain>
    </source>
</reference>
<dbReference type="OrthoDB" id="9804072at2"/>
<dbReference type="HAMAP" id="MF_02087">
    <property type="entry name" value="PLP_homeostasis"/>
    <property type="match status" value="1"/>
</dbReference>
<dbReference type="InterPro" id="IPR001608">
    <property type="entry name" value="Ala_racemase_N"/>
</dbReference>
<evidence type="ECO:0000256" key="2">
    <source>
        <dbReference type="HAMAP-Rule" id="MF_02087"/>
    </source>
</evidence>
<accession>A0A2U2BWG7</accession>
<evidence type="ECO:0000313" key="6">
    <source>
        <dbReference type="EMBL" id="PWE18342.1"/>
    </source>
</evidence>
<feature type="modified residue" description="N6-(pyridoxal phosphate)lysine" evidence="2 3">
    <location>
        <position position="41"/>
    </location>
</feature>
<evidence type="ECO:0000256" key="3">
    <source>
        <dbReference type="PIRSR" id="PIRSR004848-1"/>
    </source>
</evidence>
<dbReference type="SUPFAM" id="SSF51419">
    <property type="entry name" value="PLP-binding barrel"/>
    <property type="match status" value="1"/>
</dbReference>
<dbReference type="PANTHER" id="PTHR10146:SF14">
    <property type="entry name" value="PYRIDOXAL PHOSPHATE HOMEOSTASIS PROTEIN"/>
    <property type="match status" value="1"/>
</dbReference>
<protein>
    <recommendedName>
        <fullName evidence="2">Pyridoxal phosphate homeostasis protein</fullName>
        <shortName evidence="2">PLP homeostasis protein</shortName>
    </recommendedName>
</protein>
<gene>
    <name evidence="6" type="ORF">DDZ18_01680</name>
</gene>
<dbReference type="GO" id="GO:0030170">
    <property type="term" value="F:pyridoxal phosphate binding"/>
    <property type="evidence" value="ECO:0007669"/>
    <property type="project" value="UniProtKB-UniRule"/>
</dbReference>
<evidence type="ECO:0000256" key="1">
    <source>
        <dbReference type="ARBA" id="ARBA00022898"/>
    </source>
</evidence>
<evidence type="ECO:0000259" key="5">
    <source>
        <dbReference type="Pfam" id="PF01168"/>
    </source>
</evidence>
<evidence type="ECO:0000256" key="4">
    <source>
        <dbReference type="RuleBase" id="RU004514"/>
    </source>
</evidence>
<comment type="similarity">
    <text evidence="2 4">Belongs to the pyridoxal phosphate-binding protein YggS/PROSC family.</text>
</comment>
<dbReference type="FunFam" id="3.20.20.10:FF:000018">
    <property type="entry name" value="Pyridoxal phosphate homeostasis protein"/>
    <property type="match status" value="1"/>
</dbReference>
<dbReference type="InterPro" id="IPR029066">
    <property type="entry name" value="PLP-binding_barrel"/>
</dbReference>
<comment type="caution">
    <text evidence="6">The sequence shown here is derived from an EMBL/GenBank/DDBJ whole genome shotgun (WGS) entry which is preliminary data.</text>
</comment>
<dbReference type="CDD" id="cd00635">
    <property type="entry name" value="PLPDE_III_YBL036c_like"/>
    <property type="match status" value="1"/>
</dbReference>
<sequence length="227" mass="24164">MSSAPDTPVAEARADILARIAAAAKAVGRDPASVTLTAVSKKQPDDRVEAALDAGQRVFGENRVQEAEARWGERRDRVPDLELRLVGPLQTNKAEAAVALFDVIETLDRDKLAKALVKASKKTGRTPRLYVQVNTGEEPQKAGVAPGDVVDFVDRMRDEHGLAIEGLMCIPPADEPAAPHFALLAKRAAECGLDKLSMGMSGDYETAVRLGATSVRVGSALFGERPG</sequence>
<dbReference type="Gene3D" id="3.20.20.10">
    <property type="entry name" value="Alanine racemase"/>
    <property type="match status" value="1"/>
</dbReference>
<dbReference type="NCBIfam" id="TIGR00044">
    <property type="entry name" value="YggS family pyridoxal phosphate-dependent enzyme"/>
    <property type="match status" value="1"/>
</dbReference>
<dbReference type="RefSeq" id="WP_109251617.1">
    <property type="nucleotide sequence ID" value="NZ_QEXV01000001.1"/>
</dbReference>
<proteinExistence type="inferred from homology"/>
<comment type="function">
    <text evidence="2">Pyridoxal 5'-phosphate (PLP)-binding protein, which is involved in PLP homeostasis.</text>
</comment>
<dbReference type="InterPro" id="IPR011078">
    <property type="entry name" value="PyrdxlP_homeostasis"/>
</dbReference>
<dbReference type="Proteomes" id="UP000245168">
    <property type="component" value="Unassembled WGS sequence"/>
</dbReference>
<name>A0A2U2BWG7_9PROT</name>